<dbReference type="RefSeq" id="XP_012196151.1">
    <property type="nucleotide sequence ID" value="XM_012340761.1"/>
</dbReference>
<keyword evidence="9" id="KW-0862">Zinc</keyword>
<dbReference type="KEGG" id="spar:SPRG_02210"/>
<evidence type="ECO:0000256" key="10">
    <source>
        <dbReference type="ARBA" id="ARBA00022842"/>
    </source>
</evidence>
<dbReference type="STRING" id="695850.A0A067CSB1"/>
<dbReference type="Proteomes" id="UP000030745">
    <property type="component" value="Unassembled WGS sequence"/>
</dbReference>
<reference evidence="15 16" key="1">
    <citation type="journal article" date="2013" name="PLoS Genet.">
        <title>Distinctive expansion of potential virulence genes in the genome of the oomycete fish pathogen Saprolegnia parasitica.</title>
        <authorList>
            <person name="Jiang R.H."/>
            <person name="de Bruijn I."/>
            <person name="Haas B.J."/>
            <person name="Belmonte R."/>
            <person name="Lobach L."/>
            <person name="Christie J."/>
            <person name="van den Ackerveken G."/>
            <person name="Bottin A."/>
            <person name="Bulone V."/>
            <person name="Diaz-Moreno S.M."/>
            <person name="Dumas B."/>
            <person name="Fan L."/>
            <person name="Gaulin E."/>
            <person name="Govers F."/>
            <person name="Grenville-Briggs L.J."/>
            <person name="Horner N.R."/>
            <person name="Levin J.Z."/>
            <person name="Mammella M."/>
            <person name="Meijer H.J."/>
            <person name="Morris P."/>
            <person name="Nusbaum C."/>
            <person name="Oome S."/>
            <person name="Phillips A.J."/>
            <person name="van Rooyen D."/>
            <person name="Rzeszutek E."/>
            <person name="Saraiva M."/>
            <person name="Secombes C.J."/>
            <person name="Seidl M.F."/>
            <person name="Snel B."/>
            <person name="Stassen J.H."/>
            <person name="Sykes S."/>
            <person name="Tripathy S."/>
            <person name="van den Berg H."/>
            <person name="Vega-Arreguin J.C."/>
            <person name="Wawra S."/>
            <person name="Young S.K."/>
            <person name="Zeng Q."/>
            <person name="Dieguez-Uribeondo J."/>
            <person name="Russ C."/>
            <person name="Tyler B.M."/>
            <person name="van West P."/>
        </authorList>
    </citation>
    <scope>NUCLEOTIDE SEQUENCE [LARGE SCALE GENOMIC DNA]</scope>
    <source>
        <strain evidence="15 16">CBS 223.65</strain>
    </source>
</reference>
<dbReference type="InterPro" id="IPR001330">
    <property type="entry name" value="Prenyltrans"/>
</dbReference>
<dbReference type="PANTHER" id="PTHR11774">
    <property type="entry name" value="GERANYLGERANYL TRANSFERASE TYPE BETA SUBUNIT"/>
    <property type="match status" value="1"/>
</dbReference>
<dbReference type="GeneID" id="24124773"/>
<dbReference type="InterPro" id="IPR045089">
    <property type="entry name" value="PGGT1B-like"/>
</dbReference>
<dbReference type="OMA" id="RWCLMRQ"/>
<evidence type="ECO:0000256" key="13">
    <source>
        <dbReference type="ARBA" id="ARBA00078363"/>
    </source>
</evidence>
<gene>
    <name evidence="15" type="ORF">SPRG_02210</name>
</gene>
<evidence type="ECO:0000256" key="2">
    <source>
        <dbReference type="ARBA" id="ARBA00001947"/>
    </source>
</evidence>
<comment type="cofactor">
    <cofactor evidence="1">
        <name>Mg(2+)</name>
        <dbReference type="ChEBI" id="CHEBI:18420"/>
    </cofactor>
</comment>
<dbReference type="EMBL" id="KK583193">
    <property type="protein sequence ID" value="KDO33403.1"/>
    <property type="molecule type" value="Genomic_DNA"/>
</dbReference>
<dbReference type="GO" id="GO:0005953">
    <property type="term" value="C:CAAX-protein geranylgeranyltransferase complex"/>
    <property type="evidence" value="ECO:0007669"/>
    <property type="project" value="TreeGrafter"/>
</dbReference>
<dbReference type="Pfam" id="PF00432">
    <property type="entry name" value="Prenyltrans"/>
    <property type="match status" value="1"/>
</dbReference>
<dbReference type="GO" id="GO:0046872">
    <property type="term" value="F:metal ion binding"/>
    <property type="evidence" value="ECO:0007669"/>
    <property type="project" value="UniProtKB-KW"/>
</dbReference>
<comment type="similarity">
    <text evidence="3">Belongs to the protein prenyltransferase subunit beta family.</text>
</comment>
<evidence type="ECO:0000256" key="4">
    <source>
        <dbReference type="ARBA" id="ARBA00020603"/>
    </source>
</evidence>
<evidence type="ECO:0000256" key="12">
    <source>
        <dbReference type="ARBA" id="ARBA00065714"/>
    </source>
</evidence>
<comment type="subunit">
    <text evidence="12">Heterodimer of FNTA and PGGT1B. PGGT1B mediates interaction with substrate peptides.</text>
</comment>
<keyword evidence="6" id="KW-0808">Transferase</keyword>
<evidence type="ECO:0000256" key="5">
    <source>
        <dbReference type="ARBA" id="ARBA00022602"/>
    </source>
</evidence>
<dbReference type="Gene3D" id="1.50.10.20">
    <property type="match status" value="1"/>
</dbReference>
<comment type="cofactor">
    <cofactor evidence="2">
        <name>Zn(2+)</name>
        <dbReference type="ChEBI" id="CHEBI:29105"/>
    </cofactor>
</comment>
<dbReference type="InterPro" id="IPR008930">
    <property type="entry name" value="Terpenoid_cyclase/PrenylTrfase"/>
</dbReference>
<name>A0A067CSB1_SAPPC</name>
<evidence type="ECO:0000313" key="16">
    <source>
        <dbReference type="Proteomes" id="UP000030745"/>
    </source>
</evidence>
<evidence type="ECO:0000313" key="15">
    <source>
        <dbReference type="EMBL" id="KDO33403.1"/>
    </source>
</evidence>
<proteinExistence type="inferred from homology"/>
<dbReference type="GO" id="GO:0004662">
    <property type="term" value="F:CAAX-protein geranylgeranyltransferase activity"/>
    <property type="evidence" value="ECO:0007669"/>
    <property type="project" value="TreeGrafter"/>
</dbReference>
<feature type="domain" description="Prenyltransferase alpha-alpha toroid" evidence="14">
    <location>
        <begin position="2"/>
        <end position="324"/>
    </location>
</feature>
<keyword evidence="7" id="KW-0479">Metal-binding</keyword>
<evidence type="ECO:0000256" key="7">
    <source>
        <dbReference type="ARBA" id="ARBA00022723"/>
    </source>
</evidence>
<accession>A0A067CSB1</accession>
<keyword evidence="8" id="KW-0677">Repeat</keyword>
<dbReference type="VEuPathDB" id="FungiDB:SPRG_02210"/>
<evidence type="ECO:0000256" key="3">
    <source>
        <dbReference type="ARBA" id="ARBA00010497"/>
    </source>
</evidence>
<keyword evidence="16" id="KW-1185">Reference proteome</keyword>
<evidence type="ECO:0000256" key="6">
    <source>
        <dbReference type="ARBA" id="ARBA00022679"/>
    </source>
</evidence>
<keyword evidence="10" id="KW-0460">Magnesium</keyword>
<evidence type="ECO:0000256" key="9">
    <source>
        <dbReference type="ARBA" id="ARBA00022833"/>
    </source>
</evidence>
<keyword evidence="5" id="KW-0637">Prenyltransferase</keyword>
<protein>
    <recommendedName>
        <fullName evidence="4">Geranylgeranyl transferase type-1 subunit beta</fullName>
    </recommendedName>
    <alternativeName>
        <fullName evidence="11">Geranylgeranyl transferase type I subunit beta</fullName>
    </alternativeName>
    <alternativeName>
        <fullName evidence="13">Type I protein geranyl-geranyltransferase subunit beta</fullName>
    </alternativeName>
</protein>
<dbReference type="FunFam" id="1.50.10.20:FF:000005">
    <property type="entry name" value="Geranylgeranyl transferase type-1 subunit beta"/>
    <property type="match status" value="1"/>
</dbReference>
<dbReference type="AlphaFoldDB" id="A0A067CSB1"/>
<organism evidence="15 16">
    <name type="scientific">Saprolegnia parasitica (strain CBS 223.65)</name>
    <dbReference type="NCBI Taxonomy" id="695850"/>
    <lineage>
        <taxon>Eukaryota</taxon>
        <taxon>Sar</taxon>
        <taxon>Stramenopiles</taxon>
        <taxon>Oomycota</taxon>
        <taxon>Saprolegniomycetes</taxon>
        <taxon>Saprolegniales</taxon>
        <taxon>Saprolegniaceae</taxon>
        <taxon>Saprolegnia</taxon>
    </lineage>
</organism>
<dbReference type="OrthoDB" id="24893at2759"/>
<dbReference type="SUPFAM" id="SSF48239">
    <property type="entry name" value="Terpenoid cyclases/Protein prenyltransferases"/>
    <property type="match status" value="1"/>
</dbReference>
<dbReference type="PANTHER" id="PTHR11774:SF4">
    <property type="entry name" value="GERANYLGERANYL TRANSFERASE TYPE-1 SUBUNIT BETA"/>
    <property type="match status" value="1"/>
</dbReference>
<evidence type="ECO:0000259" key="14">
    <source>
        <dbReference type="Pfam" id="PF00432"/>
    </source>
</evidence>
<sequence length="337" mass="37585">MDREAHVLFFLRHLRKLPEPYAGQDHHRVVLLFFCIHGLAILGELDRVDKKELIDWVYSLQVHPDRRDRSINVSDCGFRGSPWMGNVFGQRPKDYESSTYDVAHIASTYASIAILRTLGDNLSRVNKQAVIASLRHLQNPATGGFSASSLGTEEDLRFVFCACAISHMLNDWSGVDRDGVVRYVNACATYEGGLGMNPGLEAQGGVTYCGMASLALCGRLAQVDFSMQKLLRWLVSRQQEGFQGRTNKTPDSCYAFWDGATLQMLGFHNLVDIPSVRKFVLSCQFPHGGGIAKFPDTYPDVMHAYYSLAWLSIAGEHGLLPLETKLQVPLPKKPSHH</sequence>
<evidence type="ECO:0000256" key="11">
    <source>
        <dbReference type="ARBA" id="ARBA00031713"/>
    </source>
</evidence>
<evidence type="ECO:0000256" key="1">
    <source>
        <dbReference type="ARBA" id="ARBA00001946"/>
    </source>
</evidence>
<evidence type="ECO:0000256" key="8">
    <source>
        <dbReference type="ARBA" id="ARBA00022737"/>
    </source>
</evidence>